<gene>
    <name evidence="3" type="ORF">ETH_00002015</name>
</gene>
<feature type="compositionally biased region" description="Low complexity" evidence="1">
    <location>
        <begin position="1299"/>
        <end position="1310"/>
    </location>
</feature>
<feature type="region of interest" description="Disordered" evidence="1">
    <location>
        <begin position="1381"/>
        <end position="1454"/>
    </location>
</feature>
<feature type="compositionally biased region" description="Low complexity" evidence="1">
    <location>
        <begin position="1039"/>
        <end position="1050"/>
    </location>
</feature>
<dbReference type="InterPro" id="IPR052145">
    <property type="entry name" value="Mediator/Homeobox_domain"/>
</dbReference>
<feature type="region of interest" description="Disordered" evidence="1">
    <location>
        <begin position="1613"/>
        <end position="1683"/>
    </location>
</feature>
<feature type="compositionally biased region" description="Polar residues" evidence="1">
    <location>
        <begin position="1914"/>
        <end position="1926"/>
    </location>
</feature>
<keyword evidence="2" id="KW-0472">Membrane</keyword>
<feature type="region of interest" description="Disordered" evidence="1">
    <location>
        <begin position="1461"/>
        <end position="1480"/>
    </location>
</feature>
<feature type="compositionally biased region" description="Low complexity" evidence="1">
    <location>
        <begin position="1796"/>
        <end position="1815"/>
    </location>
</feature>
<feature type="transmembrane region" description="Helical" evidence="2">
    <location>
        <begin position="869"/>
        <end position="894"/>
    </location>
</feature>
<dbReference type="VEuPathDB" id="ToxoDB:ETH_00002015"/>
<evidence type="ECO:0000256" key="2">
    <source>
        <dbReference type="SAM" id="Phobius"/>
    </source>
</evidence>
<reference evidence="3" key="1">
    <citation type="submission" date="2013-10" db="EMBL/GenBank/DDBJ databases">
        <title>Genomic analysis of the causative agents of coccidiosis in chickens.</title>
        <authorList>
            <person name="Reid A.J."/>
            <person name="Blake D."/>
            <person name="Billington K."/>
            <person name="Browne H."/>
            <person name="Dunn M."/>
            <person name="Hung S."/>
            <person name="Kawahara F."/>
            <person name="Miranda-Saavedra D."/>
            <person name="Mourier T."/>
            <person name="Nagra H."/>
            <person name="Otto T.D."/>
            <person name="Rawlings N."/>
            <person name="Sanchez A."/>
            <person name="Sanders M."/>
            <person name="Subramaniam C."/>
            <person name="Tay Y."/>
            <person name="Dear P."/>
            <person name="Doerig C."/>
            <person name="Gruber A."/>
            <person name="Parkinson J."/>
            <person name="Shirley M."/>
            <person name="Wan K.L."/>
            <person name="Berriman M."/>
            <person name="Tomley F."/>
            <person name="Pain A."/>
        </authorList>
    </citation>
    <scope>NUCLEOTIDE SEQUENCE [LARGE SCALE GENOMIC DNA]</scope>
    <source>
        <strain evidence="3">Houghton</strain>
    </source>
</reference>
<sequence>MSGWLSAKINALGEKVMDSVLDAVTNNQEVHFRNLQHMQQWSVSRLVNRVVNAKYFYRQANVAPCLAFDEIFPPPPPLSAAAAAAVAAAAAAAERDMQRRPAPGNKLQNTPRATSSSSRGGSSKAPSGCTTEENIVVQGLPSQAGHPHPQQQQRQGSLLLPFIPRDGVGRLFIRVPGACLLLFSAEGVRSSPLLLQREKHQQQLTWMLRALVENQQQQSRTVRLSSSSNNSSDCVNELPFDASFEFPVRDLWTDISLEVICIRPCRQIILKAHREAGAAATPANSSGNTTNAHAPLEDVSGLSAAAAAGRLPPQQQEILLQQLQQHVNSQADDSNFGPIRQQEQQQQQGLSVASTDLAPSDAFPSLDERQLYGRVIIPLSSFLRAVAPVQKQGERQQQRWCWATGSGWVSEGEFWAHLYPDNKKQQERKYLRPVRGFEDYGMKNPVSSLGFLRMQIRFEWLRPPYAASLLSICLPPSSIWVVPSSPEPHYVQTFGIRCRNWSNSEPRWVTKFIKLGSPSHLRSSLSDWIFVGFFWLFLFISIVLARPQDIPCTIALCISVVSLSYKYLDTQKDSTSPCYSSSLLPSSSCNNKGGGGMGFPDEHLLKSQRAIPLPVLQCSTRSLPPPAHFTHPAMAFAGPAVTTSGNVAALDFPTSAIAPAQYADGVASKGKGAQCPAGLRSHAIWQVPQHQHQQMQMAAKDAFCFATAAEQEVTSGVSPGQLERLQRADSFSQEPVIKRPSNQGLWPLLSLGTEDGESGTAPTEAAAGTPSATGTATSCSATGAVGTGEETEKEGASIVHSPFGKIRVSVHSRPIGGEEWPIFADDEAEPLLAQQLHYLVELSTVLQLFFGYTAQFLDKLKYAFNWEDPLLTFGSVVLLLLHGLLFSLLLQLFSFLPFQYWRLLAFCCLLFGATNFTAAAKSVVSFELSKLEARRNERLAAAESPAAAGAAAAGAAAAGAAAAGAACFHSMQKPVGTEAHSDSANTSTGDRSSAGRSAYPQKQGFWLAGILRQRRGSSSSSSNNTEMKTMDQAPAAVPSARTAGGASSASDLGHSSGGNIAGDEVLLLPATGGSGSLGSRLRQLLFRGCMLVLAVFVSAFRVILGLLDTYITGRIICAAESAVVSYFAIIAFWWLHLPEQREMEHRQIAVSQLLPSLSVLIPPEDREVAALRPQQQQHQQHATASTPGSRPQPAEEGMTSCAGVADVKPHGLYPRDVYTFLRRYCRSRWQRENPVTAQLYAAAPYLMPRSRSSSLGLDESPSQQQQTKRETTSFSSLSAELSKAASSSWGFTAGDADLQQAEQQQQQQQAGSNSPRGLGRCGSAGTVEGGTGLEFSQPLDKGLCASASLTHLTAQGEIDRLLCHPEFLAWQRCLFERGQQPASDEMSEEDHQHLQRLSMQQQPQQQDSETAQSGQPKRAQQQQQQQVMPDQQGTQQEAAGPFGGLGFPGLKAFFGHKSKNSDQQACKKSSNEGGNSSSSACVERDMNQLDSGPAQKEGQRRLAVRFCDGSFASVVGTCDGQQQQKQDCSHIEGPQFVCSEEVGGTTRSSSSSNWQAAAATPAPNSGSAGVTRRELKNNATQPEPAQLHSLHGSAHPEELATLPLAQEQVLQHPGDRATAPALPSINSSSGNTAAAFTMSPTATSPGEPMSQSTTTRSSVTQQEHEADPAPSQQQHPDGRENAEATDLWCKGQQHAQMALQHLQSVQQQLIAMEEQQTILARKALQVRSAEATETNQEQQLGETNEQQQSENQVETSPNDELSKAPLQQQQQQQPPWWVPGPWNETVSSPLGPARTSSSPLRQEQPSQQQRPQLQQRYFSSSIPDLSSRSGWLLGSGELQQQQSDPTGITGRSNSLGFLTEKDTFSAAIASIGNFVESLGWNLNSSPTSVPSTVPSSDPAVAASAAGEDVPARPSQDTPASEANPSG</sequence>
<name>U6KM76_EIMTE</name>
<feature type="region of interest" description="Disordered" evidence="1">
    <location>
        <begin position="1541"/>
        <end position="1589"/>
    </location>
</feature>
<feature type="region of interest" description="Disordered" evidence="1">
    <location>
        <begin position="330"/>
        <end position="353"/>
    </location>
</feature>
<keyword evidence="2" id="KW-1133">Transmembrane helix</keyword>
<feature type="compositionally biased region" description="Polar residues" evidence="1">
    <location>
        <begin position="1731"/>
        <end position="1759"/>
    </location>
</feature>
<keyword evidence="2" id="KW-0812">Transmembrane</keyword>
<evidence type="ECO:0008006" key="5">
    <source>
        <dbReference type="Google" id="ProtNLM"/>
    </source>
</evidence>
<feature type="compositionally biased region" description="Polar residues" evidence="1">
    <location>
        <begin position="1624"/>
        <end position="1644"/>
    </location>
</feature>
<proteinExistence type="predicted"/>
<dbReference type="Proteomes" id="UP000030747">
    <property type="component" value="Unassembled WGS sequence"/>
</dbReference>
<dbReference type="GeneID" id="25249618"/>
<feature type="region of interest" description="Disordered" evidence="1">
    <location>
        <begin position="1730"/>
        <end position="1815"/>
    </location>
</feature>
<feature type="region of interest" description="Disordered" evidence="1">
    <location>
        <begin position="1298"/>
        <end position="1325"/>
    </location>
</feature>
<dbReference type="RefSeq" id="XP_013228200.1">
    <property type="nucleotide sequence ID" value="XM_013372746.1"/>
</dbReference>
<feature type="region of interest" description="Disordered" evidence="1">
    <location>
        <begin position="1170"/>
        <end position="1199"/>
    </location>
</feature>
<dbReference type="OMA" id="EPHYVES"/>
<feature type="transmembrane region" description="Helical" evidence="2">
    <location>
        <begin position="1084"/>
        <end position="1107"/>
    </location>
</feature>
<feature type="region of interest" description="Disordered" evidence="1">
    <location>
        <begin position="977"/>
        <end position="997"/>
    </location>
</feature>
<dbReference type="PANTHER" id="PTHR24330">
    <property type="entry name" value="HOMEOBOX PROTEIN BARH-LIKE"/>
    <property type="match status" value="1"/>
</dbReference>
<feature type="compositionally biased region" description="Polar residues" evidence="1">
    <location>
        <begin position="1251"/>
        <end position="1266"/>
    </location>
</feature>
<dbReference type="VEuPathDB" id="ToxoDB:ETH2_1058200"/>
<feature type="region of interest" description="Disordered" evidence="1">
    <location>
        <begin position="743"/>
        <end position="785"/>
    </location>
</feature>
<feature type="compositionally biased region" description="Low complexity" evidence="1">
    <location>
        <begin position="758"/>
        <end position="785"/>
    </location>
</feature>
<dbReference type="PANTHER" id="PTHR24330:SF19">
    <property type="entry name" value="MEDIATOR OF RNA POLYMERASE II TRANSCRIPTION SUBUNIT 29"/>
    <property type="match status" value="1"/>
</dbReference>
<dbReference type="EMBL" id="HG673757">
    <property type="protein sequence ID" value="CDJ37362.1"/>
    <property type="molecule type" value="Genomic_DNA"/>
</dbReference>
<feature type="compositionally biased region" description="Low complexity" evidence="1">
    <location>
        <begin position="1650"/>
        <end position="1661"/>
    </location>
</feature>
<reference evidence="3" key="2">
    <citation type="submission" date="2013-10" db="EMBL/GenBank/DDBJ databases">
        <authorList>
            <person name="Aslett M."/>
        </authorList>
    </citation>
    <scope>NUCLEOTIDE SEQUENCE [LARGE SCALE GENOMIC DNA]</scope>
    <source>
        <strain evidence="3">Houghton</strain>
    </source>
</reference>
<feature type="transmembrane region" description="Helical" evidence="2">
    <location>
        <begin position="1113"/>
        <end position="1135"/>
    </location>
</feature>
<feature type="region of interest" description="Disordered" evidence="1">
    <location>
        <begin position="1013"/>
        <end position="1053"/>
    </location>
</feature>
<evidence type="ECO:0000256" key="1">
    <source>
        <dbReference type="SAM" id="MobiDB-lite"/>
    </source>
</evidence>
<feature type="transmembrane region" description="Helical" evidence="2">
    <location>
        <begin position="900"/>
        <end position="920"/>
    </location>
</feature>
<evidence type="ECO:0000313" key="4">
    <source>
        <dbReference type="Proteomes" id="UP000030747"/>
    </source>
</evidence>
<organism evidence="3 4">
    <name type="scientific">Eimeria tenella</name>
    <name type="common">Coccidian parasite</name>
    <dbReference type="NCBI Taxonomy" id="5802"/>
    <lineage>
        <taxon>Eukaryota</taxon>
        <taxon>Sar</taxon>
        <taxon>Alveolata</taxon>
        <taxon>Apicomplexa</taxon>
        <taxon>Conoidasida</taxon>
        <taxon>Coccidia</taxon>
        <taxon>Eucoccidiorida</taxon>
        <taxon>Eimeriorina</taxon>
        <taxon>Eimeriidae</taxon>
        <taxon>Eimeria</taxon>
    </lineage>
</organism>
<feature type="region of interest" description="Disordered" evidence="1">
    <location>
        <begin position="94"/>
        <end position="130"/>
    </location>
</feature>
<feature type="transmembrane region" description="Helical" evidence="2">
    <location>
        <begin position="528"/>
        <end position="545"/>
    </location>
</feature>
<feature type="compositionally biased region" description="Low complexity" evidence="1">
    <location>
        <begin position="110"/>
        <end position="127"/>
    </location>
</feature>
<accession>U6KM76</accession>
<keyword evidence="4" id="KW-1185">Reference proteome</keyword>
<protein>
    <recommendedName>
        <fullName evidence="5">Transmembrane protein</fullName>
    </recommendedName>
</protein>
<feature type="region of interest" description="Disordered" evidence="1">
    <location>
        <begin position="1884"/>
        <end position="1926"/>
    </location>
</feature>
<feature type="compositionally biased region" description="Low complexity" evidence="1">
    <location>
        <begin position="1395"/>
        <end position="1440"/>
    </location>
</feature>
<evidence type="ECO:0000313" key="3">
    <source>
        <dbReference type="EMBL" id="CDJ37362.1"/>
    </source>
</evidence>
<feature type="compositionally biased region" description="Polar residues" evidence="1">
    <location>
        <begin position="982"/>
        <end position="995"/>
    </location>
</feature>
<dbReference type="OrthoDB" id="346759at2759"/>
<feature type="region of interest" description="Disordered" evidence="1">
    <location>
        <begin position="1251"/>
        <end position="1276"/>
    </location>
</feature>
<feature type="compositionally biased region" description="Low complexity" evidence="1">
    <location>
        <begin position="1884"/>
        <end position="1908"/>
    </location>
</feature>